<feature type="domain" description="Ysc84 actin-binding" evidence="1">
    <location>
        <begin position="94"/>
        <end position="177"/>
    </location>
</feature>
<dbReference type="EMBL" id="FPHD01000020">
    <property type="protein sequence ID" value="SFV52719.1"/>
    <property type="molecule type" value="Genomic_DNA"/>
</dbReference>
<name>A0A1W1BGW1_9ZZZZ</name>
<dbReference type="AlphaFoldDB" id="A0A1W1BGW1"/>
<organism evidence="2">
    <name type="scientific">hydrothermal vent metagenome</name>
    <dbReference type="NCBI Taxonomy" id="652676"/>
    <lineage>
        <taxon>unclassified sequences</taxon>
        <taxon>metagenomes</taxon>
        <taxon>ecological metagenomes</taxon>
    </lineage>
</organism>
<dbReference type="InterPro" id="IPR007461">
    <property type="entry name" value="Ysc84_actin-binding"/>
</dbReference>
<keyword evidence="2" id="KW-0449">Lipoprotein</keyword>
<dbReference type="Pfam" id="PF04366">
    <property type="entry name" value="Ysc84"/>
    <property type="match status" value="1"/>
</dbReference>
<protein>
    <submittedName>
        <fullName evidence="2">Putative lipoprotein</fullName>
    </submittedName>
</protein>
<reference evidence="2" key="1">
    <citation type="submission" date="2016-10" db="EMBL/GenBank/DDBJ databases">
        <authorList>
            <person name="de Groot N.N."/>
        </authorList>
    </citation>
    <scope>NUCLEOTIDE SEQUENCE</scope>
</reference>
<sequence length="182" mass="19814">MRKRFNPLGVIIAMMLLFGSFAAAEPASVIEAKVNEAIKQFDKEVKGGEKFLSNVKGYLVFPSVYKGGFVVGGEYGEGALRVNGETLHYYSLASGSIGLQAGLQKRSIIIAFVSETALKSFIRSNGWEAGVDGSITVAKWGIGKDISSISYEKPIYAFVYGEKGLMYNLTFEGTKFTRIIPK</sequence>
<evidence type="ECO:0000313" key="2">
    <source>
        <dbReference type="EMBL" id="SFV52719.1"/>
    </source>
</evidence>
<dbReference type="CDD" id="cd11524">
    <property type="entry name" value="SYLF"/>
    <property type="match status" value="1"/>
</dbReference>
<evidence type="ECO:0000259" key="1">
    <source>
        <dbReference type="Pfam" id="PF04366"/>
    </source>
</evidence>
<accession>A0A1W1BGW1</accession>
<proteinExistence type="predicted"/>
<gene>
    <name evidence="2" type="ORF">MNB_SV-8-1367</name>
</gene>